<evidence type="ECO:0000256" key="2">
    <source>
        <dbReference type="ARBA" id="ARBA00022801"/>
    </source>
</evidence>
<keyword evidence="5" id="KW-0472">Membrane</keyword>
<feature type="active site" description="Proton acceptor" evidence="6">
    <location>
        <position position="210"/>
    </location>
</feature>
<dbReference type="Gene3D" id="3.40.1090.10">
    <property type="entry name" value="Cytosolic phospholipase A2 catalytic domain"/>
    <property type="match status" value="2"/>
</dbReference>
<feature type="domain" description="PNPLA" evidence="8">
    <location>
        <begin position="33"/>
        <end position="223"/>
    </location>
</feature>
<keyword evidence="3 6" id="KW-0442">Lipid degradation</keyword>
<evidence type="ECO:0000256" key="5">
    <source>
        <dbReference type="ARBA" id="ARBA00023136"/>
    </source>
</evidence>
<keyword evidence="7" id="KW-0732">Signal</keyword>
<name>A0A1I7HCA0_9FLAO</name>
<dbReference type="SUPFAM" id="SSF52151">
    <property type="entry name" value="FabD/lysophospholipase-like"/>
    <property type="match status" value="1"/>
</dbReference>
<comment type="subcellular location">
    <subcellularLocation>
        <location evidence="1">Membrane</location>
    </subcellularLocation>
</comment>
<keyword evidence="4 6" id="KW-0443">Lipid metabolism</keyword>
<dbReference type="Gene3D" id="3.10.20.310">
    <property type="entry name" value="membrane protein fhac"/>
    <property type="match status" value="1"/>
</dbReference>
<dbReference type="EMBL" id="FPBK01000008">
    <property type="protein sequence ID" value="SFU58350.1"/>
    <property type="molecule type" value="Genomic_DNA"/>
</dbReference>
<feature type="short sequence motif" description="GXGXXG" evidence="6">
    <location>
        <begin position="37"/>
        <end position="42"/>
    </location>
</feature>
<protein>
    <submittedName>
        <fullName evidence="10">NTE family protein</fullName>
    </submittedName>
</protein>
<dbReference type="Proteomes" id="UP000199138">
    <property type="component" value="Unassembled WGS sequence"/>
</dbReference>
<evidence type="ECO:0000256" key="1">
    <source>
        <dbReference type="ARBA" id="ARBA00004370"/>
    </source>
</evidence>
<evidence type="ECO:0000259" key="9">
    <source>
        <dbReference type="PROSITE" id="PS51779"/>
    </source>
</evidence>
<dbReference type="STRING" id="1224947.SAMN05216480_108114"/>
<dbReference type="PANTHER" id="PTHR14226:SF76">
    <property type="entry name" value="NTE FAMILY PROTEIN RSSA"/>
    <property type="match status" value="1"/>
</dbReference>
<organism evidence="10 11">
    <name type="scientific">Pustulibacterium marinum</name>
    <dbReference type="NCBI Taxonomy" id="1224947"/>
    <lineage>
        <taxon>Bacteria</taxon>
        <taxon>Pseudomonadati</taxon>
        <taxon>Bacteroidota</taxon>
        <taxon>Flavobacteriia</taxon>
        <taxon>Flavobacteriales</taxon>
        <taxon>Flavobacteriaceae</taxon>
        <taxon>Pustulibacterium</taxon>
    </lineage>
</organism>
<dbReference type="CDD" id="cd07205">
    <property type="entry name" value="Pat_PNPLA6_PNPLA7_NTE1_like"/>
    <property type="match status" value="1"/>
</dbReference>
<dbReference type="InterPro" id="IPR050301">
    <property type="entry name" value="NTE"/>
</dbReference>
<dbReference type="Pfam" id="PF19143">
    <property type="entry name" value="Omp85_2"/>
    <property type="match status" value="1"/>
</dbReference>
<keyword evidence="11" id="KW-1185">Reference proteome</keyword>
<feature type="short sequence motif" description="GXSXG" evidence="6">
    <location>
        <begin position="64"/>
        <end position="68"/>
    </location>
</feature>
<reference evidence="10 11" key="1">
    <citation type="submission" date="2016-10" db="EMBL/GenBank/DDBJ databases">
        <authorList>
            <person name="de Groot N.N."/>
        </authorList>
    </citation>
    <scope>NUCLEOTIDE SEQUENCE [LARGE SCALE GENOMIC DNA]</scope>
    <source>
        <strain evidence="10 11">CGMCC 1.12333</strain>
    </source>
</reference>
<dbReference type="OrthoDB" id="9770965at2"/>
<dbReference type="InterPro" id="IPR016035">
    <property type="entry name" value="Acyl_Trfase/lysoPLipase"/>
</dbReference>
<dbReference type="GO" id="GO:0016020">
    <property type="term" value="C:membrane"/>
    <property type="evidence" value="ECO:0007669"/>
    <property type="project" value="UniProtKB-SubCell"/>
</dbReference>
<evidence type="ECO:0000256" key="3">
    <source>
        <dbReference type="ARBA" id="ARBA00022963"/>
    </source>
</evidence>
<accession>A0A1I7HCA0</accession>
<proteinExistence type="predicted"/>
<dbReference type="InterPro" id="IPR043864">
    <property type="entry name" value="Omp85-like_dom"/>
</dbReference>
<feature type="short sequence motif" description="DGA/G" evidence="6">
    <location>
        <begin position="210"/>
        <end position="212"/>
    </location>
</feature>
<dbReference type="InterPro" id="IPR002641">
    <property type="entry name" value="PNPLA_dom"/>
</dbReference>
<dbReference type="RefSeq" id="WP_093025337.1">
    <property type="nucleotide sequence ID" value="NZ_FPBK01000008.1"/>
</dbReference>
<dbReference type="GO" id="GO:0016042">
    <property type="term" value="P:lipid catabolic process"/>
    <property type="evidence" value="ECO:0007669"/>
    <property type="project" value="UniProtKB-UniRule"/>
</dbReference>
<gene>
    <name evidence="10" type="ORF">SAMN05216480_108114</name>
</gene>
<evidence type="ECO:0000313" key="10">
    <source>
        <dbReference type="EMBL" id="SFU58350.1"/>
    </source>
</evidence>
<dbReference type="AlphaFoldDB" id="A0A1I7HCA0"/>
<dbReference type="GO" id="GO:0016787">
    <property type="term" value="F:hydrolase activity"/>
    <property type="evidence" value="ECO:0007669"/>
    <property type="project" value="UniProtKB-UniRule"/>
</dbReference>
<keyword evidence="2 6" id="KW-0378">Hydrolase</keyword>
<feature type="chain" id="PRO_5011505385" evidence="7">
    <location>
        <begin position="19"/>
        <end position="742"/>
    </location>
</feature>
<sequence>MKKIVWLGFLLISTLSFAQNNQYKPKKDLKVGLVLSGGGAKGFAHIGALKVLEKAGVRVDYIGGTSMGAIVGALYASGYTPKEMDSIFNSVDFEDLIQDKLPRSAKTFYEKEDAERYAITLPFNGFKVGFPSSISKGQNIYNLLARLLSPVSNIDDFNKLPIPFFCMATDIETGNAVKLDHGYLPEAIQASGAFPSLFQPVIIEGKVLIDGGVVNNYPLEEVRKMGADIIIGIDVQDDLAKRDDLTSAIQVLLQINNYRTVHDMYKKKEKTDVYIHPNIDDFTVVSFDKGAEIIDHGEQAAMDKYDVFKEIALQQTSKRERKPCVVNDSVEIKGISINGNDRYSRAYILGKLRFRNGDKIGFEDLNTGIGNLIATNNFDIVRYKLRPFEDNRQQLSLYVKENNDRTLLRLGVHYDDLYKTSGLINVTRKNLLQDDDKTSFDFIIGDNVRYNFEYYVDKGFYISYGLRSKYNTFDVGIDTDLINSFLNPSIEGLNKINIDVSNWVNQIYFQTVLKEEFSVGIGAEHSLYKITTDNIVEGENQETVIDDSNYFSAFGYAKLDTYDNKYFPSSGLLFEGDVHTYLFSSDHTGTFDEFTMAKAKIGFATPIYENLSLNLNFEGGFKIGRTQLNTLDFRLGGYGNKFINNLIPFYGYDFGGFGGNSFLKALGTIDYKFWRRNHINFSANFANAGNYIFEDEWLTTPDFSGYAIGYGLDSFLGPMEVKYSWSPENSSGAWFFAIGYWF</sequence>
<dbReference type="Pfam" id="PF01734">
    <property type="entry name" value="Patatin"/>
    <property type="match status" value="1"/>
</dbReference>
<feature type="signal peptide" evidence="7">
    <location>
        <begin position="1"/>
        <end position="18"/>
    </location>
</feature>
<evidence type="ECO:0000259" key="8">
    <source>
        <dbReference type="PROSITE" id="PS51635"/>
    </source>
</evidence>
<dbReference type="InterPro" id="IPR034746">
    <property type="entry name" value="POTRA"/>
</dbReference>
<evidence type="ECO:0000256" key="6">
    <source>
        <dbReference type="PROSITE-ProRule" id="PRU01161"/>
    </source>
</evidence>
<evidence type="ECO:0000256" key="7">
    <source>
        <dbReference type="SAM" id="SignalP"/>
    </source>
</evidence>
<feature type="active site" description="Nucleophile" evidence="6">
    <location>
        <position position="66"/>
    </location>
</feature>
<feature type="domain" description="POTRA" evidence="9">
    <location>
        <begin position="330"/>
        <end position="402"/>
    </location>
</feature>
<evidence type="ECO:0000313" key="11">
    <source>
        <dbReference type="Proteomes" id="UP000199138"/>
    </source>
</evidence>
<dbReference type="PANTHER" id="PTHR14226">
    <property type="entry name" value="NEUROPATHY TARGET ESTERASE/SWISS CHEESE D.MELANOGASTER"/>
    <property type="match status" value="1"/>
</dbReference>
<evidence type="ECO:0000256" key="4">
    <source>
        <dbReference type="ARBA" id="ARBA00023098"/>
    </source>
</evidence>
<dbReference type="PROSITE" id="PS51635">
    <property type="entry name" value="PNPLA"/>
    <property type="match status" value="1"/>
</dbReference>
<dbReference type="PROSITE" id="PS51779">
    <property type="entry name" value="POTRA"/>
    <property type="match status" value="1"/>
</dbReference>